<reference evidence="2 3" key="1">
    <citation type="submission" date="2021-01" db="EMBL/GenBank/DDBJ databases">
        <title>Chromosome-level genome assembly of a human fungal pathogen reveals clustering of transcriptionally co-regulated genes.</title>
        <authorList>
            <person name="Voorhies M."/>
            <person name="Cohen S."/>
            <person name="Shea T.P."/>
            <person name="Petrus S."/>
            <person name="Munoz J.F."/>
            <person name="Poplawski S."/>
            <person name="Goldman W.E."/>
            <person name="Michael T."/>
            <person name="Cuomo C.A."/>
            <person name="Sil A."/>
            <person name="Beyhan S."/>
        </authorList>
    </citation>
    <scope>NUCLEOTIDE SEQUENCE [LARGE SCALE GENOMIC DNA]</scope>
    <source>
        <strain evidence="2 3">G184AR</strain>
    </source>
</reference>
<evidence type="ECO:0000313" key="3">
    <source>
        <dbReference type="Proteomes" id="UP000670092"/>
    </source>
</evidence>
<feature type="transmembrane region" description="Helical" evidence="1">
    <location>
        <begin position="15"/>
        <end position="33"/>
    </location>
</feature>
<dbReference type="VEuPathDB" id="FungiDB:I7I52_08194"/>
<organism evidence="2 3">
    <name type="scientific">Ajellomyces capsulatus</name>
    <name type="common">Darling's disease fungus</name>
    <name type="synonym">Histoplasma capsulatum</name>
    <dbReference type="NCBI Taxonomy" id="5037"/>
    <lineage>
        <taxon>Eukaryota</taxon>
        <taxon>Fungi</taxon>
        <taxon>Dikarya</taxon>
        <taxon>Ascomycota</taxon>
        <taxon>Pezizomycotina</taxon>
        <taxon>Eurotiomycetes</taxon>
        <taxon>Eurotiomycetidae</taxon>
        <taxon>Onygenales</taxon>
        <taxon>Ajellomycetaceae</taxon>
        <taxon>Histoplasma</taxon>
    </lineage>
</organism>
<name>A0A8H8CV65_AJECA</name>
<dbReference type="EMBL" id="JAEVHI010000005">
    <property type="protein sequence ID" value="KAG5291002.1"/>
    <property type="molecule type" value="Genomic_DNA"/>
</dbReference>
<dbReference type="AlphaFoldDB" id="A0A8H8CV65"/>
<keyword evidence="1" id="KW-0472">Membrane</keyword>
<gene>
    <name evidence="2" type="ORF">I7I52_08194</name>
</gene>
<comment type="caution">
    <text evidence="2">The sequence shown here is derived from an EMBL/GenBank/DDBJ whole genome shotgun (WGS) entry which is preliminary data.</text>
</comment>
<protein>
    <submittedName>
        <fullName evidence="2">Uncharacterized protein</fullName>
    </submittedName>
</protein>
<evidence type="ECO:0000256" key="1">
    <source>
        <dbReference type="SAM" id="Phobius"/>
    </source>
</evidence>
<keyword evidence="1" id="KW-1133">Transmembrane helix</keyword>
<evidence type="ECO:0000313" key="2">
    <source>
        <dbReference type="EMBL" id="KAG5291002.1"/>
    </source>
</evidence>
<proteinExistence type="predicted"/>
<sequence length="78" mass="9677">MYILPMQPRYELSDAVFYFMPMNARVMVIGTTVHKLFRRRGWSGVWWRRRFWKFRVPTIRFWKQTALPAEKIKIKIKI</sequence>
<dbReference type="Proteomes" id="UP000670092">
    <property type="component" value="Unassembled WGS sequence"/>
</dbReference>
<keyword evidence="1" id="KW-0812">Transmembrane</keyword>
<accession>A0A8H8CV65</accession>